<organism evidence="1 2">
    <name type="scientific">Stenomitos frigidus AS-A4</name>
    <dbReference type="NCBI Taxonomy" id="2933935"/>
    <lineage>
        <taxon>Bacteria</taxon>
        <taxon>Bacillati</taxon>
        <taxon>Cyanobacteriota</taxon>
        <taxon>Cyanophyceae</taxon>
        <taxon>Leptolyngbyales</taxon>
        <taxon>Leptolyngbyaceae</taxon>
        <taxon>Stenomitos</taxon>
    </lineage>
</organism>
<protein>
    <submittedName>
        <fullName evidence="1">Uncharacterized protein</fullName>
    </submittedName>
</protein>
<gene>
    <name evidence="1" type="ORF">NDI38_18010</name>
</gene>
<dbReference type="EMBL" id="JAMPLM010000017">
    <property type="protein sequence ID" value="MEP1060336.1"/>
    <property type="molecule type" value="Genomic_DNA"/>
</dbReference>
<name>A0ABV0KM65_9CYAN</name>
<dbReference type="RefSeq" id="WP_190446222.1">
    <property type="nucleotide sequence ID" value="NZ_JAMPLM010000017.1"/>
</dbReference>
<proteinExistence type="predicted"/>
<reference evidence="1 2" key="1">
    <citation type="submission" date="2022-04" db="EMBL/GenBank/DDBJ databases">
        <title>Positive selection, recombination, and allopatry shape intraspecific diversity of widespread and dominant cyanobacteria.</title>
        <authorList>
            <person name="Wei J."/>
            <person name="Shu W."/>
            <person name="Hu C."/>
        </authorList>
    </citation>
    <scope>NUCLEOTIDE SEQUENCE [LARGE SCALE GENOMIC DNA]</scope>
    <source>
        <strain evidence="1 2">AS-A4</strain>
    </source>
</reference>
<keyword evidence="2" id="KW-1185">Reference proteome</keyword>
<sequence>MYVIQVNEQDWLVGLWRGWLTLSLHPSGALVYRSLSAAEKAVSYYNEVAPGRDYAVKPAPVAAVLTT</sequence>
<evidence type="ECO:0000313" key="1">
    <source>
        <dbReference type="EMBL" id="MEP1060336.1"/>
    </source>
</evidence>
<dbReference type="Proteomes" id="UP001476950">
    <property type="component" value="Unassembled WGS sequence"/>
</dbReference>
<comment type="caution">
    <text evidence="1">The sequence shown here is derived from an EMBL/GenBank/DDBJ whole genome shotgun (WGS) entry which is preliminary data.</text>
</comment>
<accession>A0ABV0KM65</accession>
<evidence type="ECO:0000313" key="2">
    <source>
        <dbReference type="Proteomes" id="UP001476950"/>
    </source>
</evidence>